<dbReference type="EMBL" id="VWCJ01000002">
    <property type="protein sequence ID" value="KAA5000815.1"/>
    <property type="molecule type" value="Genomic_DNA"/>
</dbReference>
<reference evidence="3 4" key="1">
    <citation type="journal article" date="2019" name="Nat. Med.">
        <title>A library of human gut bacterial isolates paired with longitudinal multiomics data enables mechanistic microbiome research.</title>
        <authorList>
            <person name="Poyet M."/>
            <person name="Groussin M."/>
            <person name="Gibbons S.M."/>
            <person name="Avila-Pacheco J."/>
            <person name="Jiang X."/>
            <person name="Kearney S.M."/>
            <person name="Perrotta A.R."/>
            <person name="Berdy B."/>
            <person name="Zhao S."/>
            <person name="Lieberman T.D."/>
            <person name="Swanson P.K."/>
            <person name="Smith M."/>
            <person name="Roesemann S."/>
            <person name="Alexander J.E."/>
            <person name="Rich S.A."/>
            <person name="Livny J."/>
            <person name="Vlamakis H."/>
            <person name="Clish C."/>
            <person name="Bullock K."/>
            <person name="Deik A."/>
            <person name="Scott J."/>
            <person name="Pierce K.A."/>
            <person name="Xavier R.J."/>
            <person name="Alm E.J."/>
        </authorList>
    </citation>
    <scope>NUCLEOTIDE SEQUENCE [LARGE SCALE GENOMIC DNA]</scope>
    <source>
        <strain evidence="3 4">BIOML-A46</strain>
    </source>
</reference>
<feature type="domain" description="NAD-dependent epimerase/dehydratase" evidence="2">
    <location>
        <begin position="3"/>
        <end position="228"/>
    </location>
</feature>
<dbReference type="InterPro" id="IPR020904">
    <property type="entry name" value="Sc_DH/Rdtase_CS"/>
</dbReference>
<organism evidence="3 4">
    <name type="scientific">Bacteroides fragilis</name>
    <dbReference type="NCBI Taxonomy" id="817"/>
    <lineage>
        <taxon>Bacteria</taxon>
        <taxon>Pseudomonadati</taxon>
        <taxon>Bacteroidota</taxon>
        <taxon>Bacteroidia</taxon>
        <taxon>Bacteroidales</taxon>
        <taxon>Bacteroidaceae</taxon>
        <taxon>Bacteroides</taxon>
    </lineage>
</organism>
<dbReference type="PANTHER" id="PTHR43000">
    <property type="entry name" value="DTDP-D-GLUCOSE 4,6-DEHYDRATASE-RELATED"/>
    <property type="match status" value="1"/>
</dbReference>
<dbReference type="Pfam" id="PF01370">
    <property type="entry name" value="Epimerase"/>
    <property type="match status" value="1"/>
</dbReference>
<evidence type="ECO:0000313" key="4">
    <source>
        <dbReference type="Proteomes" id="UP000460666"/>
    </source>
</evidence>
<evidence type="ECO:0000259" key="2">
    <source>
        <dbReference type="Pfam" id="PF01370"/>
    </source>
</evidence>
<dbReference type="Proteomes" id="UP000460666">
    <property type="component" value="Unassembled WGS sequence"/>
</dbReference>
<dbReference type="InterPro" id="IPR036291">
    <property type="entry name" value="NAD(P)-bd_dom_sf"/>
</dbReference>
<dbReference type="SUPFAM" id="SSF51735">
    <property type="entry name" value="NAD(P)-binding Rossmann-fold domains"/>
    <property type="match status" value="1"/>
</dbReference>
<accession>A0A642HUR2</accession>
<protein>
    <submittedName>
        <fullName evidence="3">NAD(P)-dependent oxidoreductase</fullName>
    </submittedName>
</protein>
<evidence type="ECO:0000313" key="3">
    <source>
        <dbReference type="EMBL" id="KAA5000815.1"/>
    </source>
</evidence>
<sequence length="306" mass="34800">MKILLTGATGFLGSHIAEALLAAGYELLLTRRTNSDLSRCNVFVDQVRWTNTDFATFELDVYAFQPSVIINAAWAGVSAKDRDIWSVQLNNLQYQQRLLDLAVQVGVKKIIGVGSQAEYGIFDGLINESHPTNPTSAYGASKLAGQLIMRTFCEEHEITWYWFRLFSCFGEKEAENWLIPAAIKNMMFNDHMDLTAGEQQYSYLYIKDVVNVFLSAVDTNAANGVYHIASDHLRSLKSILLTIKDYLNPNFQLNFGTLPYRKNQSMINGSINDKTHKTFGFFETSDFSKKLIQTIEFYKNIYNDRK</sequence>
<comment type="similarity">
    <text evidence="1">Belongs to the NAD(P)-dependent epimerase/dehydratase family.</text>
</comment>
<dbReference type="RefSeq" id="WP_005790529.1">
    <property type="nucleotide sequence ID" value="NZ_JADNCR010000002.1"/>
</dbReference>
<dbReference type="AlphaFoldDB" id="A0A642HUR2"/>
<gene>
    <name evidence="3" type="ORF">F2Z89_04535</name>
</gene>
<dbReference type="Gene3D" id="3.40.50.720">
    <property type="entry name" value="NAD(P)-binding Rossmann-like Domain"/>
    <property type="match status" value="1"/>
</dbReference>
<evidence type="ECO:0000256" key="1">
    <source>
        <dbReference type="ARBA" id="ARBA00007637"/>
    </source>
</evidence>
<proteinExistence type="inferred from homology"/>
<name>A0A642HUR2_BACFG</name>
<dbReference type="PROSITE" id="PS00061">
    <property type="entry name" value="ADH_SHORT"/>
    <property type="match status" value="1"/>
</dbReference>
<comment type="caution">
    <text evidence="3">The sequence shown here is derived from an EMBL/GenBank/DDBJ whole genome shotgun (WGS) entry which is preliminary data.</text>
</comment>
<dbReference type="InterPro" id="IPR001509">
    <property type="entry name" value="Epimerase_deHydtase"/>
</dbReference>